<dbReference type="Pfam" id="PF08448">
    <property type="entry name" value="PAS_4"/>
    <property type="match status" value="1"/>
</dbReference>
<dbReference type="SMART" id="SM00091">
    <property type="entry name" value="PAS"/>
    <property type="match status" value="3"/>
</dbReference>
<dbReference type="InterPro" id="IPR013656">
    <property type="entry name" value="PAS_4"/>
</dbReference>
<dbReference type="InterPro" id="IPR000014">
    <property type="entry name" value="PAS"/>
</dbReference>
<evidence type="ECO:0000259" key="1">
    <source>
        <dbReference type="PROSITE" id="PS50112"/>
    </source>
</evidence>
<evidence type="ECO:0000313" key="4">
    <source>
        <dbReference type="Proteomes" id="UP001589797"/>
    </source>
</evidence>
<name>A0ABV6FNF0_9BACT</name>
<evidence type="ECO:0000313" key="3">
    <source>
        <dbReference type="EMBL" id="MFC0261347.1"/>
    </source>
</evidence>
<feature type="domain" description="PAS" evidence="1">
    <location>
        <begin position="292"/>
        <end position="334"/>
    </location>
</feature>
<dbReference type="NCBIfam" id="TIGR00229">
    <property type="entry name" value="sensory_box"/>
    <property type="match status" value="3"/>
</dbReference>
<keyword evidence="4" id="KW-1185">Reference proteome</keyword>
<gene>
    <name evidence="3" type="ORF">ACFFIP_01540</name>
</gene>
<dbReference type="SUPFAM" id="SSF55781">
    <property type="entry name" value="GAF domain-like"/>
    <property type="match status" value="1"/>
</dbReference>
<dbReference type="Gene3D" id="3.30.450.20">
    <property type="entry name" value="PAS domain"/>
    <property type="match status" value="4"/>
</dbReference>
<reference evidence="3 4" key="1">
    <citation type="submission" date="2024-09" db="EMBL/GenBank/DDBJ databases">
        <authorList>
            <person name="Sun Q."/>
            <person name="Mori K."/>
        </authorList>
    </citation>
    <scope>NUCLEOTIDE SEQUENCE [LARGE SCALE GENOMIC DNA]</scope>
    <source>
        <strain evidence="3 4">CCM 7650</strain>
    </source>
</reference>
<proteinExistence type="predicted"/>
<dbReference type="SUPFAM" id="SSF55785">
    <property type="entry name" value="PYP-like sensor domain (PAS domain)"/>
    <property type="match status" value="4"/>
</dbReference>
<feature type="domain" description="PAS" evidence="1">
    <location>
        <begin position="596"/>
        <end position="667"/>
    </location>
</feature>
<dbReference type="SUPFAM" id="SSF47384">
    <property type="entry name" value="Homodimeric domain of signal transducing histidine kinase"/>
    <property type="match status" value="1"/>
</dbReference>
<dbReference type="Pfam" id="PF01590">
    <property type="entry name" value="GAF"/>
    <property type="match status" value="1"/>
</dbReference>
<dbReference type="Pfam" id="PF13426">
    <property type="entry name" value="PAS_9"/>
    <property type="match status" value="1"/>
</dbReference>
<dbReference type="EMBL" id="JBHLWI010000003">
    <property type="protein sequence ID" value="MFC0261347.1"/>
    <property type="molecule type" value="Genomic_DNA"/>
</dbReference>
<dbReference type="InterPro" id="IPR035965">
    <property type="entry name" value="PAS-like_dom_sf"/>
</dbReference>
<dbReference type="InterPro" id="IPR003018">
    <property type="entry name" value="GAF"/>
</dbReference>
<accession>A0ABV6FNF0</accession>
<feature type="domain" description="PAC" evidence="2">
    <location>
        <begin position="365"/>
        <end position="418"/>
    </location>
</feature>
<comment type="caution">
    <text evidence="3">The sequence shown here is derived from an EMBL/GenBank/DDBJ whole genome shotgun (WGS) entry which is preliminary data.</text>
</comment>
<dbReference type="Gene3D" id="3.30.450.40">
    <property type="match status" value="1"/>
</dbReference>
<dbReference type="InterPro" id="IPR052155">
    <property type="entry name" value="Biofilm_reg_signaling"/>
</dbReference>
<sequence>MKSNYQGIFDITPIPIWIEDFSEIKKALFDEGLIGKTSEEIGDFFEKYPEKLEWLTQKLRIKDINQACLELHQADSKSELLEHFHQFITPEVIKSIKEQFIAICSGTDNFQTESRIKTLKGDFKDIKLSWRAEPGYEESLESVIVITEDITSFKSINKALEERSRFIQTIFQQIPIGIAVNKISDGKTILVNDNFISIYGWPESVLDNVDSFFDHVYPDPVQRDQIKTRILKDIESGDPSKMHWTNVEITTQKGEKKWVTATNIPLYDQDLMISTVYDETELFFTKEDLIHEKNLLRSLIDNIPDLIYVKDLDSKHLIDNKANLNLFGSSTSEVQKSDLELFPKEIAESFIADDQKVFQTQEPILHKEELIFDRERNEIWLSTSKIPLIDQNTGKTKGLVGVSRDITQDKKRELALLHKSKLLEAVGEVNRILLANENWKKALDPILEILGSTIFADRAYFFENFIEEKSGKLFTSQIAEWTNGKVSKEIDNPDYKAIELDQHPIFLNAIETKRCFYKLTKETSGETKKILEEQGIVTLLQIPIFLGNDFYGYLGFDDCFEEKKWTKEDISFLQTASANLAIAIGRQNTFSQLEESQHQYKELFQLSPLPKWVYNSETFKILDANEAAISHYGYSHEEFLKMKLTDFQIQEEPMFLEREITQKLKNNSSFLAEEIHRHKKKNDEIIFVETKSKALKFHGLNAMVITANDITFRKRYLETIEKQNIRLKEIAWMQSHVVRAPLARLMGLIHLIENNQDQFLPIESEELNQLILATAQELDGIIKDIIKKSEQIKLDEI</sequence>
<dbReference type="Pfam" id="PF13188">
    <property type="entry name" value="PAS_8"/>
    <property type="match status" value="1"/>
</dbReference>
<protein>
    <submittedName>
        <fullName evidence="3">PAS domain S-box protein</fullName>
    </submittedName>
</protein>
<evidence type="ECO:0000259" key="2">
    <source>
        <dbReference type="PROSITE" id="PS50113"/>
    </source>
</evidence>
<dbReference type="PROSITE" id="PS50112">
    <property type="entry name" value="PAS"/>
    <property type="match status" value="2"/>
</dbReference>
<dbReference type="PROSITE" id="PS50113">
    <property type="entry name" value="PAC"/>
    <property type="match status" value="1"/>
</dbReference>
<dbReference type="CDD" id="cd00130">
    <property type="entry name" value="PAS"/>
    <property type="match status" value="1"/>
</dbReference>
<dbReference type="RefSeq" id="WP_382385802.1">
    <property type="nucleotide sequence ID" value="NZ_JBHLWI010000003.1"/>
</dbReference>
<dbReference type="InterPro" id="IPR036097">
    <property type="entry name" value="HisK_dim/P_sf"/>
</dbReference>
<dbReference type="PANTHER" id="PTHR44757:SF2">
    <property type="entry name" value="BIOFILM ARCHITECTURE MAINTENANCE PROTEIN MBAA"/>
    <property type="match status" value="1"/>
</dbReference>
<dbReference type="InterPro" id="IPR000700">
    <property type="entry name" value="PAS-assoc_C"/>
</dbReference>
<dbReference type="InterPro" id="IPR029016">
    <property type="entry name" value="GAF-like_dom_sf"/>
</dbReference>
<dbReference type="Proteomes" id="UP001589797">
    <property type="component" value="Unassembled WGS sequence"/>
</dbReference>
<organism evidence="3 4">
    <name type="scientific">Fontibacter flavus</name>
    <dbReference type="NCBI Taxonomy" id="654838"/>
    <lineage>
        <taxon>Bacteria</taxon>
        <taxon>Pseudomonadati</taxon>
        <taxon>Bacteroidota</taxon>
        <taxon>Cytophagia</taxon>
        <taxon>Cytophagales</taxon>
        <taxon>Cyclobacteriaceae</taxon>
        <taxon>Fontibacter</taxon>
    </lineage>
</organism>
<dbReference type="PANTHER" id="PTHR44757">
    <property type="entry name" value="DIGUANYLATE CYCLASE DGCP"/>
    <property type="match status" value="1"/>
</dbReference>